<keyword evidence="5" id="KW-0805">Transcription regulation</keyword>
<keyword evidence="3 7" id="KW-0863">Zinc-finger</keyword>
<keyword evidence="1" id="KW-0479">Metal-binding</keyword>
<dbReference type="SUPFAM" id="SSF57667">
    <property type="entry name" value="beta-beta-alpha zinc fingers"/>
    <property type="match status" value="2"/>
</dbReference>
<accession>A0A443SUZ2</accession>
<feature type="compositionally biased region" description="Polar residues" evidence="8">
    <location>
        <begin position="209"/>
        <end position="227"/>
    </location>
</feature>
<dbReference type="Pfam" id="PF00096">
    <property type="entry name" value="zf-C2H2"/>
    <property type="match status" value="2"/>
</dbReference>
<gene>
    <name evidence="10" type="ORF">B4U80_01573</name>
</gene>
<dbReference type="InterPro" id="IPR036236">
    <property type="entry name" value="Znf_C2H2_sf"/>
</dbReference>
<name>A0A443SUZ2_9ACAR</name>
<evidence type="ECO:0000313" key="10">
    <source>
        <dbReference type="EMBL" id="RWS31345.1"/>
    </source>
</evidence>
<feature type="region of interest" description="Disordered" evidence="8">
    <location>
        <begin position="13"/>
        <end position="34"/>
    </location>
</feature>
<dbReference type="SMART" id="SM00355">
    <property type="entry name" value="ZnF_C2H2"/>
    <property type="match status" value="3"/>
</dbReference>
<dbReference type="PROSITE" id="PS50157">
    <property type="entry name" value="ZINC_FINGER_C2H2_2"/>
    <property type="match status" value="3"/>
</dbReference>
<dbReference type="GO" id="GO:0008270">
    <property type="term" value="F:zinc ion binding"/>
    <property type="evidence" value="ECO:0007669"/>
    <property type="project" value="UniProtKB-KW"/>
</dbReference>
<sequence length="501" mass="54770">MWQDIESVLLGEHSPYTSQQSSQSSSSISWPSNSIATNAQTPKAISNLLVHHNDHNEYVLQVAANVYSADDEIHTHSDDNNNSYNRESHHAVVASSQRSRAASSSSSDLTRLSTRTENINNEDNNHTSRGYASSEDMTLDLTDFMLSVDASTQLYSSSQDFLSSASSHSGFNCNENNSAVVKSEPKDSLTCLLVANQEQHTQQSEQQPLLISSHSPTESVQTQSSDSVVIVESPKPRPTVDIGSVLPEYGSWLPPNGSSVQAHSQVVTSAQMSPPASPERQQQLQQQQQKQQAPHYTQASTLVALLQQRSKGPTTPSQHYSQHSGLMQVTQLQNSLQTAVTHHKLVTPPSSPNLAELLSSAGCAYLPGLSENHLQKFAAANVGKGKQGNAAAKVKQGNAVVGNDGGPVPRKKTTSHCCSHPGCTKTYTKSSHLKAHLRTHTGEKPYQCNWKGCGWKFARSDELTRHFRKHTGDRPFQCRLCERAFSRSDHLALHMKRHSAV</sequence>
<dbReference type="GO" id="GO:0000978">
    <property type="term" value="F:RNA polymerase II cis-regulatory region sequence-specific DNA binding"/>
    <property type="evidence" value="ECO:0007669"/>
    <property type="project" value="TreeGrafter"/>
</dbReference>
<dbReference type="PANTHER" id="PTHR23235">
    <property type="entry name" value="KRUEPPEL-LIKE TRANSCRIPTION FACTOR"/>
    <property type="match status" value="1"/>
</dbReference>
<keyword evidence="6" id="KW-0804">Transcription</keyword>
<feature type="compositionally biased region" description="Low complexity" evidence="8">
    <location>
        <begin position="281"/>
        <end position="292"/>
    </location>
</feature>
<dbReference type="GO" id="GO:0000981">
    <property type="term" value="F:DNA-binding transcription factor activity, RNA polymerase II-specific"/>
    <property type="evidence" value="ECO:0007669"/>
    <property type="project" value="TreeGrafter"/>
</dbReference>
<evidence type="ECO:0000259" key="9">
    <source>
        <dbReference type="PROSITE" id="PS50157"/>
    </source>
</evidence>
<dbReference type="PANTHER" id="PTHR23235:SF158">
    <property type="entry name" value="C2H2-TYPE DOMAIN-CONTAINING PROTEIN"/>
    <property type="match status" value="1"/>
</dbReference>
<organism evidence="10 11">
    <name type="scientific">Leptotrombidium deliense</name>
    <dbReference type="NCBI Taxonomy" id="299467"/>
    <lineage>
        <taxon>Eukaryota</taxon>
        <taxon>Metazoa</taxon>
        <taxon>Ecdysozoa</taxon>
        <taxon>Arthropoda</taxon>
        <taxon>Chelicerata</taxon>
        <taxon>Arachnida</taxon>
        <taxon>Acari</taxon>
        <taxon>Acariformes</taxon>
        <taxon>Trombidiformes</taxon>
        <taxon>Prostigmata</taxon>
        <taxon>Anystina</taxon>
        <taxon>Parasitengona</taxon>
        <taxon>Trombiculoidea</taxon>
        <taxon>Trombiculidae</taxon>
        <taxon>Leptotrombidium</taxon>
    </lineage>
</organism>
<evidence type="ECO:0000256" key="5">
    <source>
        <dbReference type="ARBA" id="ARBA00023015"/>
    </source>
</evidence>
<dbReference type="AlphaFoldDB" id="A0A443SUZ2"/>
<evidence type="ECO:0000256" key="7">
    <source>
        <dbReference type="PROSITE-ProRule" id="PRU00042"/>
    </source>
</evidence>
<evidence type="ECO:0000256" key="3">
    <source>
        <dbReference type="ARBA" id="ARBA00022771"/>
    </source>
</evidence>
<evidence type="ECO:0000256" key="1">
    <source>
        <dbReference type="ARBA" id="ARBA00022723"/>
    </source>
</evidence>
<feature type="domain" description="C2H2-type" evidence="9">
    <location>
        <begin position="446"/>
        <end position="475"/>
    </location>
</feature>
<dbReference type="Proteomes" id="UP000288716">
    <property type="component" value="Unassembled WGS sequence"/>
</dbReference>
<feature type="domain" description="C2H2-type" evidence="9">
    <location>
        <begin position="476"/>
        <end position="501"/>
    </location>
</feature>
<dbReference type="Gene3D" id="3.30.160.60">
    <property type="entry name" value="Classic Zinc Finger"/>
    <property type="match status" value="3"/>
</dbReference>
<reference evidence="10 11" key="1">
    <citation type="journal article" date="2018" name="Gigascience">
        <title>Genomes of trombidid mites reveal novel predicted allergens and laterally-transferred genes associated with secondary metabolism.</title>
        <authorList>
            <person name="Dong X."/>
            <person name="Chaisiri K."/>
            <person name="Xia D."/>
            <person name="Armstrong S.D."/>
            <person name="Fang Y."/>
            <person name="Donnelly M.J."/>
            <person name="Kadowaki T."/>
            <person name="McGarry J.W."/>
            <person name="Darby A.C."/>
            <person name="Makepeace B.L."/>
        </authorList>
    </citation>
    <scope>NUCLEOTIDE SEQUENCE [LARGE SCALE GENOMIC DNA]</scope>
    <source>
        <strain evidence="10">UoL-UT</strain>
    </source>
</reference>
<evidence type="ECO:0000256" key="6">
    <source>
        <dbReference type="ARBA" id="ARBA00023163"/>
    </source>
</evidence>
<feature type="compositionally biased region" description="Low complexity" evidence="8">
    <location>
        <begin position="18"/>
        <end position="34"/>
    </location>
</feature>
<dbReference type="STRING" id="299467.A0A443SUZ2"/>
<evidence type="ECO:0000256" key="4">
    <source>
        <dbReference type="ARBA" id="ARBA00022833"/>
    </source>
</evidence>
<comment type="caution">
    <text evidence="10">The sequence shown here is derived from an EMBL/GenBank/DDBJ whole genome shotgun (WGS) entry which is preliminary data.</text>
</comment>
<feature type="region of interest" description="Disordered" evidence="8">
    <location>
        <begin position="73"/>
        <end position="134"/>
    </location>
</feature>
<feature type="region of interest" description="Disordered" evidence="8">
    <location>
        <begin position="256"/>
        <end position="296"/>
    </location>
</feature>
<dbReference type="PROSITE" id="PS00028">
    <property type="entry name" value="ZINC_FINGER_C2H2_1"/>
    <property type="match status" value="3"/>
</dbReference>
<dbReference type="OrthoDB" id="6077919at2759"/>
<feature type="domain" description="C2H2-type" evidence="9">
    <location>
        <begin position="416"/>
        <end position="445"/>
    </location>
</feature>
<keyword evidence="11" id="KW-1185">Reference proteome</keyword>
<dbReference type="VEuPathDB" id="VectorBase:LDEU000695"/>
<feature type="region of interest" description="Disordered" evidence="8">
    <location>
        <begin position="203"/>
        <end position="228"/>
    </location>
</feature>
<evidence type="ECO:0000256" key="8">
    <source>
        <dbReference type="SAM" id="MobiDB-lite"/>
    </source>
</evidence>
<keyword evidence="4" id="KW-0862">Zinc</keyword>
<proteinExistence type="predicted"/>
<feature type="compositionally biased region" description="Polar residues" evidence="8">
    <location>
        <begin position="117"/>
        <end position="131"/>
    </location>
</feature>
<dbReference type="FunFam" id="3.30.160.60:FF:000032">
    <property type="entry name" value="Krueppel-like factor 4"/>
    <property type="match status" value="1"/>
</dbReference>
<protein>
    <submittedName>
        <fullName evidence="10">Krueppel-like factor 5</fullName>
    </submittedName>
</protein>
<feature type="compositionally biased region" description="Polar residues" evidence="8">
    <location>
        <begin position="256"/>
        <end position="274"/>
    </location>
</feature>
<keyword evidence="2" id="KW-0677">Repeat</keyword>
<dbReference type="InterPro" id="IPR013087">
    <property type="entry name" value="Znf_C2H2_type"/>
</dbReference>
<evidence type="ECO:0000256" key="2">
    <source>
        <dbReference type="ARBA" id="ARBA00022737"/>
    </source>
</evidence>
<evidence type="ECO:0000313" key="11">
    <source>
        <dbReference type="Proteomes" id="UP000288716"/>
    </source>
</evidence>
<dbReference type="EMBL" id="NCKV01000191">
    <property type="protein sequence ID" value="RWS31345.1"/>
    <property type="molecule type" value="Genomic_DNA"/>
</dbReference>
<feature type="compositionally biased region" description="Low complexity" evidence="8">
    <location>
        <begin position="94"/>
        <end position="116"/>
    </location>
</feature>